<gene>
    <name evidence="2" type="ORF">ACFQ5X_40760</name>
</gene>
<dbReference type="PANTHER" id="PTHR43857:SF1">
    <property type="entry name" value="YJGH FAMILY PROTEIN"/>
    <property type="match status" value="1"/>
</dbReference>
<proteinExistence type="predicted"/>
<comment type="caution">
    <text evidence="2">The sequence shown here is derived from an EMBL/GenBank/DDBJ whole genome shotgun (WGS) entry which is preliminary data.</text>
</comment>
<dbReference type="SUPFAM" id="SSF55298">
    <property type="entry name" value="YjgF-like"/>
    <property type="match status" value="1"/>
</dbReference>
<dbReference type="RefSeq" id="WP_381330630.1">
    <property type="nucleotide sequence ID" value="NZ_JBHTMM010000104.1"/>
</dbReference>
<dbReference type="InterPro" id="IPR035959">
    <property type="entry name" value="RutC-like_sf"/>
</dbReference>
<sequence>MTAATQLIDVRVSCRIGIYFDALAIPAGAPQVVPSGAPGSRPSRTMPEDFAEEAGQASDNVCEGLRPAGAKLSDISQVRSWLTDRDDIDAYVKVRKDVISHRPAYMLVLVPQLIRPGLLLEIEATAVVMQAAAKQHE</sequence>
<accession>A0ABW3XSC8</accession>
<dbReference type="Gene3D" id="3.30.1330.40">
    <property type="entry name" value="RutC-like"/>
    <property type="match status" value="1"/>
</dbReference>
<dbReference type="InterPro" id="IPR006175">
    <property type="entry name" value="YjgF/YER057c/UK114"/>
</dbReference>
<organism evidence="2 3">
    <name type="scientific">Streptomyces kaempferi</name>
    <dbReference type="NCBI Taxonomy" id="333725"/>
    <lineage>
        <taxon>Bacteria</taxon>
        <taxon>Bacillati</taxon>
        <taxon>Actinomycetota</taxon>
        <taxon>Actinomycetes</taxon>
        <taxon>Kitasatosporales</taxon>
        <taxon>Streptomycetaceae</taxon>
        <taxon>Streptomyces</taxon>
    </lineage>
</organism>
<dbReference type="Proteomes" id="UP001597058">
    <property type="component" value="Unassembled WGS sequence"/>
</dbReference>
<evidence type="ECO:0000313" key="2">
    <source>
        <dbReference type="EMBL" id="MFD1312114.1"/>
    </source>
</evidence>
<keyword evidence="3" id="KW-1185">Reference proteome</keyword>
<evidence type="ECO:0000256" key="1">
    <source>
        <dbReference type="SAM" id="MobiDB-lite"/>
    </source>
</evidence>
<dbReference type="GO" id="GO:0016787">
    <property type="term" value="F:hydrolase activity"/>
    <property type="evidence" value="ECO:0007669"/>
    <property type="project" value="UniProtKB-KW"/>
</dbReference>
<dbReference type="EMBL" id="JBHTMM010000104">
    <property type="protein sequence ID" value="MFD1312114.1"/>
    <property type="molecule type" value="Genomic_DNA"/>
</dbReference>
<evidence type="ECO:0000313" key="3">
    <source>
        <dbReference type="Proteomes" id="UP001597058"/>
    </source>
</evidence>
<name>A0ABW3XSC8_9ACTN</name>
<reference evidence="3" key="1">
    <citation type="journal article" date="2019" name="Int. J. Syst. Evol. Microbiol.">
        <title>The Global Catalogue of Microorganisms (GCM) 10K type strain sequencing project: providing services to taxonomists for standard genome sequencing and annotation.</title>
        <authorList>
            <consortium name="The Broad Institute Genomics Platform"/>
            <consortium name="The Broad Institute Genome Sequencing Center for Infectious Disease"/>
            <person name="Wu L."/>
            <person name="Ma J."/>
        </authorList>
    </citation>
    <scope>NUCLEOTIDE SEQUENCE [LARGE SCALE GENOMIC DNA]</scope>
    <source>
        <strain evidence="3">CGMCC 4.7020</strain>
    </source>
</reference>
<feature type="region of interest" description="Disordered" evidence="1">
    <location>
        <begin position="33"/>
        <end position="58"/>
    </location>
</feature>
<keyword evidence="2" id="KW-0378">Hydrolase</keyword>
<dbReference type="PANTHER" id="PTHR43857">
    <property type="entry name" value="BLR7761 PROTEIN"/>
    <property type="match status" value="1"/>
</dbReference>
<protein>
    <submittedName>
        <fullName evidence="2">Rid family hydrolase</fullName>
    </submittedName>
</protein>
<dbReference type="Pfam" id="PF01042">
    <property type="entry name" value="Ribonuc_L-PSP"/>
    <property type="match status" value="1"/>
</dbReference>